<dbReference type="STRING" id="243090.RB12459"/>
<dbReference type="PANTHER" id="PTHR37941:SF1">
    <property type="entry name" value="FUMARASE E-RELATED"/>
    <property type="match status" value="1"/>
</dbReference>
<dbReference type="OrthoDB" id="9814134at2"/>
<keyword evidence="3" id="KW-1185">Reference proteome</keyword>
<dbReference type="PATRIC" id="fig|243090.15.peg.6030"/>
<dbReference type="HOGENOM" id="CLU_879628_0_0_0"/>
<dbReference type="EMBL" id="BX294155">
    <property type="protein sequence ID" value="CAD77603.1"/>
    <property type="molecule type" value="Genomic_DNA"/>
</dbReference>
<proteinExistence type="predicted"/>
<dbReference type="Pfam" id="PF05068">
    <property type="entry name" value="MtlR"/>
    <property type="match status" value="1"/>
</dbReference>
<feature type="compositionally biased region" description="Polar residues" evidence="1">
    <location>
        <begin position="15"/>
        <end position="27"/>
    </location>
</feature>
<dbReference type="AlphaFoldDB" id="Q7UIL1"/>
<sequence>MDELGLWPKRADGVTQDQGPAPNNSPSRLHIFPTRLSQPNREPFLGGQRLRSAQRPLVPRRTKSLTSACCTTTLGEGSVASDKPEHVILRLDNATSENTAHTPFSPDQPEINTLLFVQTMDDIDVSQFDGFPQHFQEVMEFRFSLNSETDRGCALMVASFLDHKLGKLLEAMFVDDSKVVSELFSHSGTLGTFSSRIDTAYALGLIGPNTRRDINLIRKIRNEFGHSHYTLKFTDDRIRSRCKELFHFNNIESTDDPRKMFVKTAISILALINSDLRRTEHRTVAKDLYLDATERKNIRNAFRCLPHRSMRKRKTR</sequence>
<dbReference type="eggNOG" id="COG3722">
    <property type="taxonomic scope" value="Bacteria"/>
</dbReference>
<dbReference type="RefSeq" id="WP_011123752.1">
    <property type="nucleotide sequence ID" value="NC_005027.1"/>
</dbReference>
<dbReference type="GO" id="GO:0045892">
    <property type="term" value="P:negative regulation of DNA-templated transcription"/>
    <property type="evidence" value="ECO:0000318"/>
    <property type="project" value="GO_Central"/>
</dbReference>
<name>Q7UIL1_RHOBA</name>
<accession>Q7UIL1</accession>
<evidence type="ECO:0000313" key="2">
    <source>
        <dbReference type="EMBL" id="CAD77603.1"/>
    </source>
</evidence>
<dbReference type="Proteomes" id="UP000001025">
    <property type="component" value="Chromosome"/>
</dbReference>
<dbReference type="InParanoid" id="Q7UIL1"/>
<dbReference type="KEGG" id="rba:RB12459"/>
<evidence type="ECO:0000256" key="1">
    <source>
        <dbReference type="SAM" id="MobiDB-lite"/>
    </source>
</evidence>
<dbReference type="PANTHER" id="PTHR37941">
    <property type="entry name" value="FUMARASE E-RELATED"/>
    <property type="match status" value="1"/>
</dbReference>
<reference evidence="2 3" key="1">
    <citation type="journal article" date="2003" name="Proc. Natl. Acad. Sci. U.S.A.">
        <title>Complete genome sequence of the marine planctomycete Pirellula sp. strain 1.</title>
        <authorList>
            <person name="Gloeckner F.O."/>
            <person name="Kube M."/>
            <person name="Bauer M."/>
            <person name="Teeling H."/>
            <person name="Lombardot T."/>
            <person name="Ludwig W."/>
            <person name="Gade D."/>
            <person name="Beck A."/>
            <person name="Borzym K."/>
            <person name="Heitmann K."/>
            <person name="Rabus R."/>
            <person name="Schlesner H."/>
            <person name="Amann R."/>
            <person name="Reinhardt R."/>
        </authorList>
    </citation>
    <scope>NUCLEOTIDE SEQUENCE [LARGE SCALE GENOMIC DNA]</scope>
    <source>
        <strain evidence="3">DSM 10527 / NCIMB 13988 / SH1</strain>
    </source>
</reference>
<gene>
    <name evidence="2" type="ordered locus">RB12459</name>
</gene>
<evidence type="ECO:0000313" key="3">
    <source>
        <dbReference type="Proteomes" id="UP000001025"/>
    </source>
</evidence>
<protein>
    <submittedName>
        <fullName evidence="2">Probable mannitol operon repressor</fullName>
    </submittedName>
</protein>
<dbReference type="InterPro" id="IPR038026">
    <property type="entry name" value="MtlR-like_sf"/>
</dbReference>
<feature type="region of interest" description="Disordered" evidence="1">
    <location>
        <begin position="1"/>
        <end position="58"/>
    </location>
</feature>
<dbReference type="EnsemblBacteria" id="CAD77603">
    <property type="protein sequence ID" value="CAD77603"/>
    <property type="gene ID" value="RB12459"/>
</dbReference>
<dbReference type="InterPro" id="IPR007761">
    <property type="entry name" value="MtlR-like"/>
</dbReference>
<dbReference type="SUPFAM" id="SSF158668">
    <property type="entry name" value="MtlR-like"/>
    <property type="match status" value="1"/>
</dbReference>
<dbReference type="Gene3D" id="1.20.120.330">
    <property type="entry name" value="Nucleotidyltransferases domain 2"/>
    <property type="match status" value="1"/>
</dbReference>
<organism evidence="2 3">
    <name type="scientific">Rhodopirellula baltica (strain DSM 10527 / NCIMB 13988 / SH1)</name>
    <dbReference type="NCBI Taxonomy" id="243090"/>
    <lineage>
        <taxon>Bacteria</taxon>
        <taxon>Pseudomonadati</taxon>
        <taxon>Planctomycetota</taxon>
        <taxon>Planctomycetia</taxon>
        <taxon>Pirellulales</taxon>
        <taxon>Pirellulaceae</taxon>
        <taxon>Rhodopirellula</taxon>
    </lineage>
</organism>
<dbReference type="FunFam" id="1.20.120.330:FF:000030">
    <property type="entry name" value="Probable mannitol operon repressor"/>
    <property type="match status" value="1"/>
</dbReference>